<protein>
    <submittedName>
        <fullName evidence="2">Uncharacterized protein</fullName>
    </submittedName>
</protein>
<dbReference type="Proteomes" id="UP000193411">
    <property type="component" value="Unassembled WGS sequence"/>
</dbReference>
<gene>
    <name evidence="2" type="ORF">BCR44DRAFT_1434439</name>
    <name evidence="1" type="ORF">BCR44DRAFT_1438569</name>
</gene>
<evidence type="ECO:0000313" key="3">
    <source>
        <dbReference type="Proteomes" id="UP000193411"/>
    </source>
</evidence>
<sequence length="61" mass="7213">MIRSITSVCTIRRFPFLRPWRTFARLLQKHTARLRLSNRLQHSLRHGTSMIAIIWHGASSK</sequence>
<proteinExistence type="predicted"/>
<comment type="caution">
    <text evidence="2">The sequence shown here is derived from an EMBL/GenBank/DDBJ whole genome shotgun (WGS) entry which is preliminary data.</text>
</comment>
<reference evidence="2 3" key="1">
    <citation type="submission" date="2016-07" db="EMBL/GenBank/DDBJ databases">
        <title>Pervasive Adenine N6-methylation of Active Genes in Fungi.</title>
        <authorList>
            <consortium name="DOE Joint Genome Institute"/>
            <person name="Mondo S.J."/>
            <person name="Dannebaum R.O."/>
            <person name="Kuo R.C."/>
            <person name="Labutti K."/>
            <person name="Haridas S."/>
            <person name="Kuo A."/>
            <person name="Salamov A."/>
            <person name="Ahrendt S.R."/>
            <person name="Lipzen A."/>
            <person name="Sullivan W."/>
            <person name="Andreopoulos W.B."/>
            <person name="Clum A."/>
            <person name="Lindquist E."/>
            <person name="Daum C."/>
            <person name="Ramamoorthy G.K."/>
            <person name="Gryganskyi A."/>
            <person name="Culley D."/>
            <person name="Magnuson J.K."/>
            <person name="James T.Y."/>
            <person name="O'Malley M.A."/>
            <person name="Stajich J.E."/>
            <person name="Spatafora J.W."/>
            <person name="Visel A."/>
            <person name="Grigoriev I.V."/>
        </authorList>
    </citation>
    <scope>NUCLEOTIDE SEQUENCE [LARGE SCALE GENOMIC DNA]</scope>
    <source>
        <strain evidence="2 3">PL171</strain>
    </source>
</reference>
<evidence type="ECO:0000313" key="2">
    <source>
        <dbReference type="EMBL" id="ORZ35540.1"/>
    </source>
</evidence>
<keyword evidence="3" id="KW-1185">Reference proteome</keyword>
<evidence type="ECO:0000313" key="1">
    <source>
        <dbReference type="EMBL" id="ORZ33226.1"/>
    </source>
</evidence>
<dbReference type="EMBL" id="MCFL01000022">
    <property type="protein sequence ID" value="ORZ35540.1"/>
    <property type="molecule type" value="Genomic_DNA"/>
</dbReference>
<dbReference type="AlphaFoldDB" id="A0A1Y2HLS4"/>
<accession>A0A1Y2HLS4</accession>
<organism evidence="2 3">
    <name type="scientific">Catenaria anguillulae PL171</name>
    <dbReference type="NCBI Taxonomy" id="765915"/>
    <lineage>
        <taxon>Eukaryota</taxon>
        <taxon>Fungi</taxon>
        <taxon>Fungi incertae sedis</taxon>
        <taxon>Blastocladiomycota</taxon>
        <taxon>Blastocladiomycetes</taxon>
        <taxon>Blastocladiales</taxon>
        <taxon>Catenariaceae</taxon>
        <taxon>Catenaria</taxon>
    </lineage>
</organism>
<name>A0A1Y2HLS4_9FUNG</name>
<dbReference type="EMBL" id="MCFL01000037">
    <property type="protein sequence ID" value="ORZ33226.1"/>
    <property type="molecule type" value="Genomic_DNA"/>
</dbReference>